<feature type="domain" description="DUF4595" evidence="2">
    <location>
        <begin position="282"/>
        <end position="466"/>
    </location>
</feature>
<dbReference type="InterPro" id="IPR027931">
    <property type="entry name" value="DUF4595"/>
</dbReference>
<dbReference type="InterPro" id="IPR024361">
    <property type="entry name" value="BACON"/>
</dbReference>
<organism evidence="4 5">
    <name type="scientific">Bacteroides eggerthii</name>
    <dbReference type="NCBI Taxonomy" id="28111"/>
    <lineage>
        <taxon>Bacteria</taxon>
        <taxon>Pseudomonadati</taxon>
        <taxon>Bacteroidota</taxon>
        <taxon>Bacteroidia</taxon>
        <taxon>Bacteroidales</taxon>
        <taxon>Bacteroidaceae</taxon>
        <taxon>Bacteroides</taxon>
    </lineage>
</organism>
<dbReference type="Gene3D" id="2.60.40.10">
    <property type="entry name" value="Immunoglobulins"/>
    <property type="match status" value="1"/>
</dbReference>
<dbReference type="STRING" id="483216.BACEGG_01487"/>
<keyword evidence="1" id="KW-0732">Signal</keyword>
<dbReference type="GeneID" id="93070568"/>
<dbReference type="RefSeq" id="WP_004289782.1">
    <property type="nucleotide sequence ID" value="NZ_CABKNQ010000019.1"/>
</dbReference>
<dbReference type="Proteomes" id="UP000254424">
    <property type="component" value="Unassembled WGS sequence"/>
</dbReference>
<dbReference type="InterPro" id="IPR013783">
    <property type="entry name" value="Ig-like_fold"/>
</dbReference>
<dbReference type="PROSITE" id="PS51257">
    <property type="entry name" value="PROKAR_LIPOPROTEIN"/>
    <property type="match status" value="1"/>
</dbReference>
<accession>A0A380YII1</accession>
<protein>
    <submittedName>
        <fullName evidence="4">Bacteroidetes-Associated Carbohydrate-binding Often N-terminal</fullName>
    </submittedName>
</protein>
<dbReference type="CDD" id="cd14948">
    <property type="entry name" value="BACON"/>
    <property type="match status" value="1"/>
</dbReference>
<feature type="domain" description="BACON" evidence="3">
    <location>
        <begin position="32"/>
        <end position="113"/>
    </location>
</feature>
<feature type="signal peptide" evidence="1">
    <location>
        <begin position="1"/>
        <end position="24"/>
    </location>
</feature>
<evidence type="ECO:0000313" key="5">
    <source>
        <dbReference type="Proteomes" id="UP000254424"/>
    </source>
</evidence>
<evidence type="ECO:0000259" key="2">
    <source>
        <dbReference type="Pfam" id="PF15283"/>
    </source>
</evidence>
<evidence type="ECO:0000256" key="1">
    <source>
        <dbReference type="SAM" id="SignalP"/>
    </source>
</evidence>
<sequence length="504" mass="55935">MKNKVFYMSMLLMCIMTSCGDDNAPPTPDPTLSIAPATALHFTAAATESHEINVTTNQDSWTAISNQNWCKVTQDKNKLIVKADPNTTETSPAPATITISAGSAKSIMLAVTQDAATNEPDATYPATEADLIKAVAKTWTFPETSDYISLELNEEKYYSLLTKTKIATRSEEANGIYIIEGTYTVSDDLRILSLTDFGKIEIKDIKQTESEITITPTGKDPFTVTTTEQKIETPPTRTGKRLKTYIPDFGDEGVMNYTFTYDDKNRLVKLSVDIDGKTQELSIKYENQKISFDLPGEELEATGNIACTYTLNTAGLATDLQVKIGKAIITQRYTYNNARQLISVRRYEGGEMTAYCNAVWENGNVTSTISGSKHICTDKSYQDNEGNIVYVHDHNQDNKFDDNDKALAPGAYDTHSSAYTYTAEKNKGGFLIPTYSPDIFDMFDFGDWLAAMTGILGKLPENLNKDNSNGFFTFAYTFEGDYPKTLQVNAKEHGEEFKATMTFE</sequence>
<dbReference type="EMBL" id="UFSX01000001">
    <property type="protein sequence ID" value="SUV28675.1"/>
    <property type="molecule type" value="Genomic_DNA"/>
</dbReference>
<dbReference type="OrthoDB" id="7168509at2"/>
<reference evidence="4 5" key="1">
    <citation type="submission" date="2018-06" db="EMBL/GenBank/DDBJ databases">
        <authorList>
            <consortium name="Pathogen Informatics"/>
            <person name="Doyle S."/>
        </authorList>
    </citation>
    <scope>NUCLEOTIDE SEQUENCE [LARGE SCALE GENOMIC DNA]</scope>
    <source>
        <strain evidence="4 5">NCTC11155</strain>
    </source>
</reference>
<name>A0A380YII1_9BACE</name>
<dbReference type="Pfam" id="PF19190">
    <property type="entry name" value="BACON_2"/>
    <property type="match status" value="1"/>
</dbReference>
<gene>
    <name evidence="4" type="ORF">NCTC11155_00628</name>
</gene>
<dbReference type="AlphaFoldDB" id="A0A380YII1"/>
<dbReference type="Pfam" id="PF15283">
    <property type="entry name" value="DUF4595"/>
    <property type="match status" value="1"/>
</dbReference>
<dbReference type="CDD" id="cd12871">
    <property type="entry name" value="Bacuni_01323_like"/>
    <property type="match status" value="1"/>
</dbReference>
<evidence type="ECO:0000313" key="4">
    <source>
        <dbReference type="EMBL" id="SUV28675.1"/>
    </source>
</evidence>
<evidence type="ECO:0000259" key="3">
    <source>
        <dbReference type="Pfam" id="PF19190"/>
    </source>
</evidence>
<proteinExistence type="predicted"/>
<feature type="chain" id="PRO_5016731231" evidence="1">
    <location>
        <begin position="25"/>
        <end position="504"/>
    </location>
</feature>